<sequence length="481" mass="51701">MDKVKDQLTNMSLYDVKAYIRKAQNVILSFTEIEAKVREATNNEPWGASSTLMQEISNATHNYQEFNEIMPMIYKRFTEKSAAEWRQIYKALQLLDYIVKNGAESVIDYTRSHLTVIEMLKHFHYIDLNGKDQGINVRNRAKTLIELLNDVQAIRSERKKAKANKSKYGGVSNTAMKLGGVGNSSLTSGFGGSGKKYGGIGSDSFRSGNSDVNSSSFNGQDDFGGYSGGVFGDGGGFGGNDYDGPGYTKNNSNGNEFEEYEVEQTLSNKEPAKSVASTAATGSHRLEGDLFSFDSSPITNNNTQNNNKDDDNDDEFDDFQSAGPAITSAPAPLSTTPTNSMTNQTPTTSSQSNYNDLFGSFTSGSASTKAQPQLPSANVSTQFSRPAFSSGLSSTSSSFVSPPNQASKKSNDVFGDLWSTASSTSKNASKSRDESSKISLANLAQESVKTGIWGDGSKNTNTNNASNAPASSGNLLDDLLL</sequence>
<dbReference type="AlphaFoldDB" id="A0A1E3PKV8"/>
<name>A0A1E3PKV8_9ASCO</name>
<dbReference type="SMART" id="SM00273">
    <property type="entry name" value="ENTH"/>
    <property type="match status" value="1"/>
</dbReference>
<dbReference type="CDD" id="cd16992">
    <property type="entry name" value="ENTH_Ent3"/>
    <property type="match status" value="1"/>
</dbReference>
<dbReference type="PROSITE" id="PS50942">
    <property type="entry name" value="ENTH"/>
    <property type="match status" value="1"/>
</dbReference>
<reference evidence="3 4" key="1">
    <citation type="journal article" date="2016" name="Proc. Natl. Acad. Sci. U.S.A.">
        <title>Comparative genomics of biotechnologically important yeasts.</title>
        <authorList>
            <person name="Riley R."/>
            <person name="Haridas S."/>
            <person name="Wolfe K.H."/>
            <person name="Lopes M.R."/>
            <person name="Hittinger C.T."/>
            <person name="Goeker M."/>
            <person name="Salamov A.A."/>
            <person name="Wisecaver J.H."/>
            <person name="Long T.M."/>
            <person name="Calvey C.H."/>
            <person name="Aerts A.L."/>
            <person name="Barry K.W."/>
            <person name="Choi C."/>
            <person name="Clum A."/>
            <person name="Coughlan A.Y."/>
            <person name="Deshpande S."/>
            <person name="Douglass A.P."/>
            <person name="Hanson S.J."/>
            <person name="Klenk H.-P."/>
            <person name="LaButti K.M."/>
            <person name="Lapidus A."/>
            <person name="Lindquist E.A."/>
            <person name="Lipzen A.M."/>
            <person name="Meier-Kolthoff J.P."/>
            <person name="Ohm R.A."/>
            <person name="Otillar R.P."/>
            <person name="Pangilinan J.L."/>
            <person name="Peng Y."/>
            <person name="Rokas A."/>
            <person name="Rosa C.A."/>
            <person name="Scheuner C."/>
            <person name="Sibirny A.A."/>
            <person name="Slot J.C."/>
            <person name="Stielow J.B."/>
            <person name="Sun H."/>
            <person name="Kurtzman C.P."/>
            <person name="Blackwell M."/>
            <person name="Grigoriev I.V."/>
            <person name="Jeffries T.W."/>
        </authorList>
    </citation>
    <scope>NUCLEOTIDE SEQUENCE [LARGE SCALE GENOMIC DNA]</scope>
    <source>
        <strain evidence="3 4">DSM 6958</strain>
    </source>
</reference>
<feature type="compositionally biased region" description="Low complexity" evidence="1">
    <location>
        <begin position="324"/>
        <end position="353"/>
    </location>
</feature>
<dbReference type="EMBL" id="KV454409">
    <property type="protein sequence ID" value="ODQ66069.1"/>
    <property type="molecule type" value="Genomic_DNA"/>
</dbReference>
<dbReference type="InterPro" id="IPR008942">
    <property type="entry name" value="ENTH_VHS"/>
</dbReference>
<dbReference type="GO" id="GO:0030276">
    <property type="term" value="F:clathrin binding"/>
    <property type="evidence" value="ECO:0007669"/>
    <property type="project" value="TreeGrafter"/>
</dbReference>
<evidence type="ECO:0000256" key="1">
    <source>
        <dbReference type="SAM" id="MobiDB-lite"/>
    </source>
</evidence>
<dbReference type="OrthoDB" id="4033880at2759"/>
<feature type="region of interest" description="Disordered" evidence="1">
    <location>
        <begin position="449"/>
        <end position="481"/>
    </location>
</feature>
<feature type="region of interest" description="Disordered" evidence="1">
    <location>
        <begin position="260"/>
        <end position="412"/>
    </location>
</feature>
<dbReference type="Gene3D" id="1.25.40.90">
    <property type="match status" value="1"/>
</dbReference>
<feature type="compositionally biased region" description="Low complexity" evidence="1">
    <location>
        <begin position="389"/>
        <end position="401"/>
    </location>
</feature>
<dbReference type="PANTHER" id="PTHR12276:SF45">
    <property type="entry name" value="CLATHRIN INTERACTOR 1"/>
    <property type="match status" value="1"/>
</dbReference>
<dbReference type="GO" id="GO:0006897">
    <property type="term" value="P:endocytosis"/>
    <property type="evidence" value="ECO:0007669"/>
    <property type="project" value="TreeGrafter"/>
</dbReference>
<feature type="compositionally biased region" description="Polar residues" evidence="1">
    <location>
        <begin position="360"/>
        <end position="384"/>
    </location>
</feature>
<accession>A0A1E3PKV8</accession>
<evidence type="ECO:0000259" key="2">
    <source>
        <dbReference type="PROSITE" id="PS50942"/>
    </source>
</evidence>
<dbReference type="Pfam" id="PF01417">
    <property type="entry name" value="ENTH"/>
    <property type="match status" value="1"/>
</dbReference>
<dbReference type="GO" id="GO:0005886">
    <property type="term" value="C:plasma membrane"/>
    <property type="evidence" value="ECO:0007669"/>
    <property type="project" value="TreeGrafter"/>
</dbReference>
<dbReference type="PANTHER" id="PTHR12276">
    <property type="entry name" value="EPSIN/ENT-RELATED"/>
    <property type="match status" value="1"/>
</dbReference>
<dbReference type="GO" id="GO:0005543">
    <property type="term" value="F:phospholipid binding"/>
    <property type="evidence" value="ECO:0007669"/>
    <property type="project" value="TreeGrafter"/>
</dbReference>
<evidence type="ECO:0000313" key="3">
    <source>
        <dbReference type="EMBL" id="ODQ66069.1"/>
    </source>
</evidence>
<gene>
    <name evidence="3" type="ORF">NADFUDRAFT_51341</name>
</gene>
<keyword evidence="4" id="KW-1185">Reference proteome</keyword>
<dbReference type="GO" id="GO:0005768">
    <property type="term" value="C:endosome"/>
    <property type="evidence" value="ECO:0007669"/>
    <property type="project" value="TreeGrafter"/>
</dbReference>
<protein>
    <submittedName>
        <fullName evidence="3">ENTH-domain-containing protein</fullName>
    </submittedName>
</protein>
<feature type="domain" description="ENTH" evidence="2">
    <location>
        <begin position="25"/>
        <end position="158"/>
    </location>
</feature>
<dbReference type="STRING" id="857566.A0A1E3PKV8"/>
<evidence type="ECO:0000313" key="4">
    <source>
        <dbReference type="Proteomes" id="UP000095009"/>
    </source>
</evidence>
<organism evidence="3 4">
    <name type="scientific">Nadsonia fulvescens var. elongata DSM 6958</name>
    <dbReference type="NCBI Taxonomy" id="857566"/>
    <lineage>
        <taxon>Eukaryota</taxon>
        <taxon>Fungi</taxon>
        <taxon>Dikarya</taxon>
        <taxon>Ascomycota</taxon>
        <taxon>Saccharomycotina</taxon>
        <taxon>Dipodascomycetes</taxon>
        <taxon>Dipodascales</taxon>
        <taxon>Dipodascales incertae sedis</taxon>
        <taxon>Nadsonia</taxon>
    </lineage>
</organism>
<dbReference type="Proteomes" id="UP000095009">
    <property type="component" value="Unassembled WGS sequence"/>
</dbReference>
<dbReference type="FunFam" id="1.25.40.90:FF:000006">
    <property type="entry name" value="Clathrin interactor 1"/>
    <property type="match status" value="1"/>
</dbReference>
<dbReference type="GO" id="GO:0005829">
    <property type="term" value="C:cytosol"/>
    <property type="evidence" value="ECO:0007669"/>
    <property type="project" value="GOC"/>
</dbReference>
<proteinExistence type="predicted"/>
<dbReference type="InterPro" id="IPR013809">
    <property type="entry name" value="ENTH"/>
</dbReference>
<feature type="compositionally biased region" description="Low complexity" evidence="1">
    <location>
        <begin position="459"/>
        <end position="474"/>
    </location>
</feature>
<dbReference type="SUPFAM" id="SSF48464">
    <property type="entry name" value="ENTH/VHS domain"/>
    <property type="match status" value="1"/>
</dbReference>
<dbReference type="GO" id="GO:0030125">
    <property type="term" value="C:clathrin vesicle coat"/>
    <property type="evidence" value="ECO:0007669"/>
    <property type="project" value="TreeGrafter"/>
</dbReference>
<dbReference type="GO" id="GO:0006895">
    <property type="term" value="P:Golgi to endosome transport"/>
    <property type="evidence" value="ECO:0007669"/>
    <property type="project" value="TreeGrafter"/>
</dbReference>